<gene>
    <name evidence="2" type="ORF">HA252_01910</name>
    <name evidence="3" type="ORF">J4203_04945</name>
</gene>
<reference evidence="4" key="1">
    <citation type="journal article" date="2020" name="bioRxiv">
        <title>A rank-normalized archaeal taxonomy based on genome phylogeny resolves widespread incomplete and uneven classifications.</title>
        <authorList>
            <person name="Rinke C."/>
            <person name="Chuvochina M."/>
            <person name="Mussig A.J."/>
            <person name="Chaumeil P.-A."/>
            <person name="Waite D.W."/>
            <person name="Whitman W.B."/>
            <person name="Parks D.H."/>
            <person name="Hugenholtz P."/>
        </authorList>
    </citation>
    <scope>NUCLEOTIDE SEQUENCE [LARGE SCALE GENOMIC DNA]</scope>
</reference>
<keyword evidence="1" id="KW-0812">Transmembrane</keyword>
<proteinExistence type="predicted"/>
<dbReference type="EMBL" id="DUGH01000044">
    <property type="protein sequence ID" value="HIH16139.1"/>
    <property type="molecule type" value="Genomic_DNA"/>
</dbReference>
<sequence>MQIGVSMQALDSVSGFLKKVVPKPIQELAEFIRFAFITVVNTVLLFAVYVVGIAPTWLFARLFKVDLGFGKGVDRRSRWIAFEKVKSEKSFYRQF</sequence>
<protein>
    <submittedName>
        <fullName evidence="2">Uncharacterized protein</fullName>
    </submittedName>
</protein>
<reference evidence="3" key="2">
    <citation type="submission" date="2021-03" db="EMBL/GenBank/DDBJ databases">
        <authorList>
            <person name="Jaffe A."/>
        </authorList>
    </citation>
    <scope>NUCLEOTIDE SEQUENCE</scope>
    <source>
        <strain evidence="3">RIFCSPLOWO2_01_FULL_58_19</strain>
    </source>
</reference>
<keyword evidence="1" id="KW-1133">Transmembrane helix</keyword>
<evidence type="ECO:0000313" key="3">
    <source>
        <dbReference type="EMBL" id="MBS3063197.1"/>
    </source>
</evidence>
<feature type="transmembrane region" description="Helical" evidence="1">
    <location>
        <begin position="31"/>
        <end position="54"/>
    </location>
</feature>
<evidence type="ECO:0000313" key="4">
    <source>
        <dbReference type="Proteomes" id="UP000564964"/>
    </source>
</evidence>
<accession>A0A7J4JHR8</accession>
<dbReference type="EMBL" id="JAGVWE010000004">
    <property type="protein sequence ID" value="MBS3063197.1"/>
    <property type="molecule type" value="Genomic_DNA"/>
</dbReference>
<organism evidence="2 4">
    <name type="scientific">Candidatus Iainarchaeum sp</name>
    <dbReference type="NCBI Taxonomy" id="3101447"/>
    <lineage>
        <taxon>Archaea</taxon>
        <taxon>Candidatus Iainarchaeota</taxon>
        <taxon>Candidatus Iainarchaeia</taxon>
        <taxon>Candidatus Iainarchaeales</taxon>
        <taxon>Candidatus Iainarchaeaceae</taxon>
        <taxon>Candidatus Iainarchaeum</taxon>
    </lineage>
</organism>
<name>A0A7J4JHR8_9ARCH</name>
<reference evidence="3" key="3">
    <citation type="submission" date="2021-05" db="EMBL/GenBank/DDBJ databases">
        <title>Protein family content uncovers lineage relationships and bacterial pathway maintenance mechanisms in DPANN archaea.</title>
        <authorList>
            <person name="Castelle C.J."/>
            <person name="Meheust R."/>
            <person name="Jaffe A.L."/>
            <person name="Seitz K."/>
            <person name="Gong X."/>
            <person name="Baker B.J."/>
            <person name="Banfield J.F."/>
        </authorList>
    </citation>
    <scope>NUCLEOTIDE SEQUENCE</scope>
    <source>
        <strain evidence="3">RIFCSPLOWO2_01_FULL_58_19</strain>
    </source>
</reference>
<dbReference type="AlphaFoldDB" id="A0A7J4JHR8"/>
<dbReference type="Proteomes" id="UP000678237">
    <property type="component" value="Unassembled WGS sequence"/>
</dbReference>
<evidence type="ECO:0000313" key="2">
    <source>
        <dbReference type="EMBL" id="HIH16139.1"/>
    </source>
</evidence>
<dbReference type="Proteomes" id="UP000564964">
    <property type="component" value="Unassembled WGS sequence"/>
</dbReference>
<evidence type="ECO:0000256" key="1">
    <source>
        <dbReference type="SAM" id="Phobius"/>
    </source>
</evidence>
<comment type="caution">
    <text evidence="2">The sequence shown here is derived from an EMBL/GenBank/DDBJ whole genome shotgun (WGS) entry which is preliminary data.</text>
</comment>
<keyword evidence="1" id="KW-0472">Membrane</keyword>